<dbReference type="Gene3D" id="1.10.1040.20">
    <property type="entry name" value="ProC-like, C-terminal domain"/>
    <property type="match status" value="1"/>
</dbReference>
<dbReference type="InterPro" id="IPR008927">
    <property type="entry name" value="6-PGluconate_DH-like_C_sf"/>
</dbReference>
<comment type="subcellular location">
    <subcellularLocation>
        <location evidence="1">Cytoplasm</location>
    </subcellularLocation>
</comment>
<dbReference type="InterPro" id="IPR036291">
    <property type="entry name" value="NAD(P)-bd_dom_sf"/>
</dbReference>
<keyword evidence="5" id="KW-1185">Reference proteome</keyword>
<comment type="function">
    <text evidence="1">Required for formate dehydrogenase (FDH) activity. Acts as a sulfur carrier protein that transfers sulfur from IscS to the molybdenum cofactor prior to its insertion into FDH.</text>
</comment>
<dbReference type="GO" id="GO:0005737">
    <property type="term" value="C:cytoplasm"/>
    <property type="evidence" value="ECO:0007669"/>
    <property type="project" value="UniProtKB-SubCell"/>
</dbReference>
<dbReference type="Gene3D" id="3.10.20.10">
    <property type="match status" value="1"/>
</dbReference>
<dbReference type="Pfam" id="PF10727">
    <property type="entry name" value="Rossmann-like"/>
    <property type="match status" value="1"/>
</dbReference>
<comment type="caution">
    <text evidence="1">Lacks conserved residue(s) required for the propagation of feature annotation.</text>
</comment>
<dbReference type="Gene3D" id="3.40.140.10">
    <property type="entry name" value="Cytidine Deaminase, domain 2"/>
    <property type="match status" value="1"/>
</dbReference>
<gene>
    <name evidence="1" type="primary">fdhD</name>
    <name evidence="4" type="ORF">CEW83_13420</name>
</gene>
<dbReference type="HAMAP" id="MF_00187">
    <property type="entry name" value="FdhD"/>
    <property type="match status" value="1"/>
</dbReference>
<organism evidence="4 5">
    <name type="scientific">Parazoarcus communis</name>
    <dbReference type="NCBI Taxonomy" id="41977"/>
    <lineage>
        <taxon>Bacteria</taxon>
        <taxon>Pseudomonadati</taxon>
        <taxon>Pseudomonadota</taxon>
        <taxon>Betaproteobacteria</taxon>
        <taxon>Rhodocyclales</taxon>
        <taxon>Zoogloeaceae</taxon>
        <taxon>Parazoarcus</taxon>
    </lineage>
</organism>
<dbReference type="SUPFAM" id="SSF51735">
    <property type="entry name" value="NAD(P)-binding Rossmann-fold domains"/>
    <property type="match status" value="1"/>
</dbReference>
<accession>A0A2U8GSU6</accession>
<dbReference type="SUPFAM" id="SSF53927">
    <property type="entry name" value="Cytidine deaminase-like"/>
    <property type="match status" value="1"/>
</dbReference>
<evidence type="ECO:0000259" key="2">
    <source>
        <dbReference type="Pfam" id="PF10727"/>
    </source>
</evidence>
<dbReference type="GO" id="GO:0016783">
    <property type="term" value="F:sulfurtransferase activity"/>
    <property type="evidence" value="ECO:0007669"/>
    <property type="project" value="InterPro"/>
</dbReference>
<keyword evidence="1" id="KW-0501">Molybdenum cofactor biosynthesis</keyword>
<dbReference type="SUPFAM" id="SSF48179">
    <property type="entry name" value="6-phosphogluconate dehydrogenase C-terminal domain-like"/>
    <property type="match status" value="1"/>
</dbReference>
<dbReference type="EMBL" id="CP022187">
    <property type="protein sequence ID" value="AWI76096.1"/>
    <property type="molecule type" value="Genomic_DNA"/>
</dbReference>
<dbReference type="KEGG" id="acom:CEW83_13420"/>
<dbReference type="GO" id="GO:0006777">
    <property type="term" value="P:Mo-molybdopterin cofactor biosynthetic process"/>
    <property type="evidence" value="ECO:0007669"/>
    <property type="project" value="UniProtKB-UniRule"/>
</dbReference>
<evidence type="ECO:0000256" key="1">
    <source>
        <dbReference type="HAMAP-Rule" id="MF_00187"/>
    </source>
</evidence>
<proteinExistence type="inferred from homology"/>
<comment type="similarity">
    <text evidence="1">Belongs to the FdhD family.</text>
</comment>
<sequence length="639" mass="68120">MGTNLVYRIRQPAAARIEAQTPRRRHCPALWTALTYNRSMLIPTLNLIGPGRLGRTLARLWQDKGLVRIGAVAGRDAGRCSSARDFIGAGSPITEGQLPPADLWLIATPDDAIAGVATRLAADAALRQGDIAFHCSGALASAVLAPLQASGAHTASIHPLKSFASPDTAITSFDGTFCACEGGPEAVQRLAPLFDAIGARRFAVTSEHKLRYHAAAVLACNHLVALMEAALRCMEGAGVNRDTAWSALQPLIAGTLANIDRNGTRAALTGPVARGDKQTIRDEIDATTDLDPELGEAYRVLSLVALNLAPPDNGLTRADISGSSKGSESFVQRGQSRLNADQTTLTPLNDEATIPAPPHGKARMNLPTARRPVLSSASRPLTVTIPAVNELGEAVPTAIAGEHPLTLYVDKREIVTLMTLGAAPEALAIGWLRNQRLVKSLDEIASVQVDWEVEAVSITTRNGLQDADERLGTRTVTTGCGQGTVFGGLMDEIDSIRLPAQRSLSQATLYALMDAVRHHESIYKQAGAVHGCALAHATPEGSEVLMFVEDVGRHNAVDAIAGHMWLDGLDGSDKIFYTTGRLTSEMVIKTAQMGIPFLVSRSGLTKMGWDIAQKLGLTMIGRAQGKHYLLFSGEEYFKR</sequence>
<protein>
    <recommendedName>
        <fullName evidence="1">Sulfur carrier protein FdhD</fullName>
    </recommendedName>
</protein>
<dbReference type="InterPro" id="IPR016193">
    <property type="entry name" value="Cytidine_deaminase-like"/>
</dbReference>
<feature type="domain" description="DUF2520" evidence="3">
    <location>
        <begin position="177"/>
        <end position="302"/>
    </location>
</feature>
<dbReference type="InterPro" id="IPR019665">
    <property type="entry name" value="OxRdtase/DH_put_Rossmann_dom"/>
</dbReference>
<dbReference type="Gene3D" id="3.40.50.720">
    <property type="entry name" value="NAD(P)-binding Rossmann-like Domain"/>
    <property type="match status" value="1"/>
</dbReference>
<dbReference type="Pfam" id="PF02634">
    <property type="entry name" value="FdhD-NarQ"/>
    <property type="match status" value="1"/>
</dbReference>
<name>A0A2U8GSU6_9RHOO</name>
<evidence type="ECO:0000313" key="4">
    <source>
        <dbReference type="EMBL" id="AWI76096.1"/>
    </source>
</evidence>
<dbReference type="GO" id="GO:0097163">
    <property type="term" value="F:sulfur carrier activity"/>
    <property type="evidence" value="ECO:0007669"/>
    <property type="project" value="UniProtKB-UniRule"/>
</dbReference>
<dbReference type="InterPro" id="IPR037108">
    <property type="entry name" value="TM1727-like_C_sf"/>
</dbReference>
<evidence type="ECO:0000259" key="3">
    <source>
        <dbReference type="Pfam" id="PF10728"/>
    </source>
</evidence>
<dbReference type="PANTHER" id="PTHR30592">
    <property type="entry name" value="FORMATE DEHYDROGENASE"/>
    <property type="match status" value="1"/>
</dbReference>
<reference evidence="4 5" key="1">
    <citation type="submission" date="2017-06" db="EMBL/GenBank/DDBJ databases">
        <title>Azoarcus.</title>
        <authorList>
            <person name="Woo J.-H."/>
            <person name="Kim H.-S."/>
        </authorList>
    </citation>
    <scope>NUCLEOTIDE SEQUENCE [LARGE SCALE GENOMIC DNA]</scope>
    <source>
        <strain evidence="4 5">TSPY31</strain>
    </source>
</reference>
<feature type="active site" description="Cysteine persulfide intermediate" evidence="1">
    <location>
        <position position="480"/>
    </location>
</feature>
<dbReference type="Pfam" id="PF10728">
    <property type="entry name" value="DUF2520"/>
    <property type="match status" value="1"/>
</dbReference>
<dbReference type="InterPro" id="IPR018931">
    <property type="entry name" value="DUF2520"/>
</dbReference>
<dbReference type="AlphaFoldDB" id="A0A2U8GSU6"/>
<keyword evidence="1" id="KW-0963">Cytoplasm</keyword>
<dbReference type="InterPro" id="IPR003786">
    <property type="entry name" value="FdhD"/>
</dbReference>
<evidence type="ECO:0000313" key="5">
    <source>
        <dbReference type="Proteomes" id="UP000244930"/>
    </source>
</evidence>
<dbReference type="PANTHER" id="PTHR30592:SF4">
    <property type="entry name" value="SULFUR CARRIER PROTEIN FDHD"/>
    <property type="match status" value="1"/>
</dbReference>
<dbReference type="Proteomes" id="UP000244930">
    <property type="component" value="Chromosome"/>
</dbReference>
<feature type="domain" description="Putative oxidoreductase/dehydrogenase Rossmann-like" evidence="2">
    <location>
        <begin position="47"/>
        <end position="159"/>
    </location>
</feature>